<dbReference type="Gene3D" id="3.40.30.10">
    <property type="entry name" value="Glutaredoxin"/>
    <property type="match status" value="1"/>
</dbReference>
<evidence type="ECO:0000256" key="5">
    <source>
        <dbReference type="ARBA" id="ARBA00022475"/>
    </source>
</evidence>
<dbReference type="PANTHER" id="PTHR12232">
    <property type="entry name" value="SH3 DOMAIN-BINDING GLUTAMIC ACID-RICH-LIKE PROTEIN"/>
    <property type="match status" value="1"/>
</dbReference>
<evidence type="ECO:0000313" key="15">
    <source>
        <dbReference type="Proteomes" id="UP000228934"/>
    </source>
</evidence>
<dbReference type="OrthoDB" id="9932926at2759"/>
<organism evidence="14 15">
    <name type="scientific">Aquarana catesbeiana</name>
    <name type="common">American bullfrog</name>
    <name type="synonym">Rana catesbeiana</name>
    <dbReference type="NCBI Taxonomy" id="8400"/>
    <lineage>
        <taxon>Eukaryota</taxon>
        <taxon>Metazoa</taxon>
        <taxon>Chordata</taxon>
        <taxon>Craniata</taxon>
        <taxon>Vertebrata</taxon>
        <taxon>Euteleostomi</taxon>
        <taxon>Amphibia</taxon>
        <taxon>Batrachia</taxon>
        <taxon>Anura</taxon>
        <taxon>Neobatrachia</taxon>
        <taxon>Ranoidea</taxon>
        <taxon>Ranidae</taxon>
        <taxon>Aquarana</taxon>
    </lineage>
</organism>
<evidence type="ECO:0000256" key="8">
    <source>
        <dbReference type="ARBA" id="ARBA00023136"/>
    </source>
</evidence>
<keyword evidence="6" id="KW-0963">Cytoplasm</keyword>
<dbReference type="PANTHER" id="PTHR12232:SF3">
    <property type="entry name" value="SH3 DOMAIN-BINDING GLUTAMIC ACID-RICH-LIKE PROTEIN 3"/>
    <property type="match status" value="1"/>
</dbReference>
<evidence type="ECO:0000256" key="4">
    <source>
        <dbReference type="ARBA" id="ARBA00007764"/>
    </source>
</evidence>
<dbReference type="InterPro" id="IPR006993">
    <property type="entry name" value="Glut_rich_SH3-bd"/>
</dbReference>
<evidence type="ECO:0000256" key="11">
    <source>
        <dbReference type="ARBA" id="ARBA00023273"/>
    </source>
</evidence>
<gene>
    <name evidence="14" type="ORF">AB205_0072330</name>
</gene>
<name>A0A2G9QLG9_AQUCT</name>
<evidence type="ECO:0000256" key="7">
    <source>
        <dbReference type="ARBA" id="ARBA00022990"/>
    </source>
</evidence>
<keyword evidence="9" id="KW-0325">Glycoprotein</keyword>
<accession>A0A2G9QLG9</accession>
<comment type="function">
    <text evidence="13">Could act as a modulator of glutaredoxin biological activity. May play a role in cytoskeleton organization.</text>
</comment>
<evidence type="ECO:0000256" key="2">
    <source>
        <dbReference type="ARBA" id="ARBA00004514"/>
    </source>
</evidence>
<comment type="subcellular location">
    <subcellularLocation>
        <location evidence="3">Cell projection</location>
        <location evidence="3">Ruffle membrane</location>
    </subcellularLocation>
    <subcellularLocation>
        <location evidence="2">Cytoplasm</location>
        <location evidence="2">Cytosol</location>
    </subcellularLocation>
    <subcellularLocation>
        <location evidence="1">Nucleus</location>
    </subcellularLocation>
</comment>
<protein>
    <recommendedName>
        <fullName evidence="12">SH3 domain-binding glutamic acid-rich-like protein 3</fullName>
    </recommendedName>
</protein>
<keyword evidence="5" id="KW-1003">Cell membrane</keyword>
<evidence type="ECO:0000256" key="12">
    <source>
        <dbReference type="ARBA" id="ARBA00040886"/>
    </source>
</evidence>
<reference evidence="15" key="1">
    <citation type="journal article" date="2017" name="Nat. Commun.">
        <title>The North American bullfrog draft genome provides insight into hormonal regulation of long noncoding RNA.</title>
        <authorList>
            <person name="Hammond S.A."/>
            <person name="Warren R.L."/>
            <person name="Vandervalk B.P."/>
            <person name="Kucuk E."/>
            <person name="Khan H."/>
            <person name="Gibb E.A."/>
            <person name="Pandoh P."/>
            <person name="Kirk H."/>
            <person name="Zhao Y."/>
            <person name="Jones M."/>
            <person name="Mungall A.J."/>
            <person name="Coope R."/>
            <person name="Pleasance S."/>
            <person name="Moore R.A."/>
            <person name="Holt R.A."/>
            <person name="Round J.M."/>
            <person name="Ohora S."/>
            <person name="Walle B.V."/>
            <person name="Veldhoen N."/>
            <person name="Helbing C.C."/>
            <person name="Birol I."/>
        </authorList>
    </citation>
    <scope>NUCLEOTIDE SEQUENCE [LARGE SCALE GENOMIC DNA]</scope>
</reference>
<dbReference type="GO" id="GO:0032587">
    <property type="term" value="C:ruffle membrane"/>
    <property type="evidence" value="ECO:0007669"/>
    <property type="project" value="UniProtKB-SubCell"/>
</dbReference>
<comment type="similarity">
    <text evidence="4">Belongs to the SH3BGR family.</text>
</comment>
<dbReference type="PROSITE" id="PS51354">
    <property type="entry name" value="GLUTAREDOXIN_2"/>
    <property type="match status" value="1"/>
</dbReference>
<keyword evidence="11" id="KW-0966">Cell projection</keyword>
<dbReference type="GO" id="GO:0005634">
    <property type="term" value="C:nucleus"/>
    <property type="evidence" value="ECO:0007669"/>
    <property type="project" value="UniProtKB-SubCell"/>
</dbReference>
<proteinExistence type="inferred from homology"/>
<dbReference type="EMBL" id="KV966582">
    <property type="protein sequence ID" value="PIO15913.1"/>
    <property type="molecule type" value="Genomic_DNA"/>
</dbReference>
<keyword evidence="10" id="KW-0539">Nucleus</keyword>
<dbReference type="InterPro" id="IPR051033">
    <property type="entry name" value="SH3BGR"/>
</dbReference>
<keyword evidence="7" id="KW-0007">Acetylation</keyword>
<evidence type="ECO:0000256" key="13">
    <source>
        <dbReference type="ARBA" id="ARBA00045345"/>
    </source>
</evidence>
<evidence type="ECO:0000256" key="10">
    <source>
        <dbReference type="ARBA" id="ARBA00023242"/>
    </source>
</evidence>
<keyword evidence="8" id="KW-0472">Membrane</keyword>
<dbReference type="Proteomes" id="UP000228934">
    <property type="component" value="Unassembled WGS sequence"/>
</dbReference>
<dbReference type="SUPFAM" id="SSF52833">
    <property type="entry name" value="Thioredoxin-like"/>
    <property type="match status" value="1"/>
</dbReference>
<dbReference type="GO" id="GO:0005829">
    <property type="term" value="C:cytosol"/>
    <property type="evidence" value="ECO:0007669"/>
    <property type="project" value="UniProtKB-SubCell"/>
</dbReference>
<sequence length="92" mass="10235">MSLKMYMTTVTSSRETKAQQQDIVRVLDTSGQPYETVDIAADNSLRAEMREKCGNPNALPPQLFLGDKYLGGYDEIMAAVEDGELKKFLGEN</sequence>
<evidence type="ECO:0000256" key="1">
    <source>
        <dbReference type="ARBA" id="ARBA00004123"/>
    </source>
</evidence>
<dbReference type="InterPro" id="IPR036249">
    <property type="entry name" value="Thioredoxin-like_sf"/>
</dbReference>
<evidence type="ECO:0000256" key="6">
    <source>
        <dbReference type="ARBA" id="ARBA00022490"/>
    </source>
</evidence>
<evidence type="ECO:0000256" key="3">
    <source>
        <dbReference type="ARBA" id="ARBA00004632"/>
    </source>
</evidence>
<evidence type="ECO:0000313" key="14">
    <source>
        <dbReference type="EMBL" id="PIO15913.1"/>
    </source>
</evidence>
<evidence type="ECO:0000256" key="9">
    <source>
        <dbReference type="ARBA" id="ARBA00023180"/>
    </source>
</evidence>
<keyword evidence="15" id="KW-1185">Reference proteome</keyword>
<dbReference type="Pfam" id="PF04908">
    <property type="entry name" value="SH3BGR"/>
    <property type="match status" value="1"/>
</dbReference>
<dbReference type="AlphaFoldDB" id="A0A2G9QLG9"/>